<organism evidence="1 2">
    <name type="scientific">Gigaspora margarita</name>
    <dbReference type="NCBI Taxonomy" id="4874"/>
    <lineage>
        <taxon>Eukaryota</taxon>
        <taxon>Fungi</taxon>
        <taxon>Fungi incertae sedis</taxon>
        <taxon>Mucoromycota</taxon>
        <taxon>Glomeromycotina</taxon>
        <taxon>Glomeromycetes</taxon>
        <taxon>Diversisporales</taxon>
        <taxon>Gigasporaceae</taxon>
        <taxon>Gigaspora</taxon>
    </lineage>
</organism>
<proteinExistence type="predicted"/>
<evidence type="ECO:0000313" key="2">
    <source>
        <dbReference type="Proteomes" id="UP000789901"/>
    </source>
</evidence>
<name>A0ABN7UXV1_GIGMA</name>
<sequence length="245" mass="28783">MRHQVKNNYSSQRIGRIETLMCKGKPVALKERLYYIIAEEHLTIGHEGTRNTYTEVSDKYHGIKRCLVDRFVEKCKTCKSRRKSIKPLAIKPIINIRTRKDGEFKWIAHVRDHFSHFFWAHVLTDKYAAKMLLTILQNFGQILKSFMESHRDHKTQGSVKKTVGLAMIVYSMNLFVCYATNKRPFELVFGHKPHGHCVFIDQLWSQEIRYEEKIPNDVQIEDNIQSNDDEIASKLNITIMNLMKI</sequence>
<protein>
    <submittedName>
        <fullName evidence="1">8961_t:CDS:1</fullName>
    </submittedName>
</protein>
<evidence type="ECO:0000313" key="1">
    <source>
        <dbReference type="EMBL" id="CAG8692294.1"/>
    </source>
</evidence>
<keyword evidence="2" id="KW-1185">Reference proteome</keyword>
<accession>A0ABN7UXV1</accession>
<gene>
    <name evidence="1" type="ORF">GMARGA_LOCUS11592</name>
</gene>
<comment type="caution">
    <text evidence="1">The sequence shown here is derived from an EMBL/GenBank/DDBJ whole genome shotgun (WGS) entry which is preliminary data.</text>
</comment>
<dbReference type="EMBL" id="CAJVQB010006831">
    <property type="protein sequence ID" value="CAG8692294.1"/>
    <property type="molecule type" value="Genomic_DNA"/>
</dbReference>
<dbReference type="Proteomes" id="UP000789901">
    <property type="component" value="Unassembled WGS sequence"/>
</dbReference>
<reference evidence="1 2" key="1">
    <citation type="submission" date="2021-06" db="EMBL/GenBank/DDBJ databases">
        <authorList>
            <person name="Kallberg Y."/>
            <person name="Tangrot J."/>
            <person name="Rosling A."/>
        </authorList>
    </citation>
    <scope>NUCLEOTIDE SEQUENCE [LARGE SCALE GENOMIC DNA]</scope>
    <source>
        <strain evidence="1 2">120-4 pot B 10/14</strain>
    </source>
</reference>